<dbReference type="Pfam" id="PF17064">
    <property type="entry name" value="QVR"/>
    <property type="match status" value="1"/>
</dbReference>
<evidence type="ECO:0000313" key="6">
    <source>
        <dbReference type="RefSeq" id="XP_013408040.1"/>
    </source>
</evidence>
<organism evidence="4 6">
    <name type="scientific">Lingula anatina</name>
    <name type="common">Brachiopod</name>
    <name type="synonym">Lingula unguis</name>
    <dbReference type="NCBI Taxonomy" id="7574"/>
    <lineage>
        <taxon>Eukaryota</taxon>
        <taxon>Metazoa</taxon>
        <taxon>Spiralia</taxon>
        <taxon>Lophotrochozoa</taxon>
        <taxon>Brachiopoda</taxon>
        <taxon>Linguliformea</taxon>
        <taxon>Lingulata</taxon>
        <taxon>Lingulida</taxon>
        <taxon>Linguloidea</taxon>
        <taxon>Lingulidae</taxon>
        <taxon>Lingula</taxon>
    </lineage>
</organism>
<dbReference type="OrthoDB" id="6249205at2759"/>
<evidence type="ECO:0000313" key="5">
    <source>
        <dbReference type="RefSeq" id="XP_013398535.1"/>
    </source>
</evidence>
<feature type="signal peptide" evidence="3">
    <location>
        <begin position="1"/>
        <end position="22"/>
    </location>
</feature>
<dbReference type="GeneID" id="106172012"/>
<name>A0A1S3JCA4_LINAN</name>
<dbReference type="CDD" id="cd23591">
    <property type="entry name" value="TFP_LU_ECD_Crim"/>
    <property type="match status" value="1"/>
</dbReference>
<dbReference type="RefSeq" id="XP_013408040.1">
    <property type="nucleotide sequence ID" value="XM_013552586.1"/>
</dbReference>
<keyword evidence="2" id="KW-0325">Glycoprotein</keyword>
<dbReference type="STRING" id="7574.A0A1S3JCA4"/>
<protein>
    <submittedName>
        <fullName evidence="5">Uncharacterized protein LOC106165014 isoform X1</fullName>
    </submittedName>
    <submittedName>
        <fullName evidence="6">Uncharacterized protein LOC106172012 isoform X1</fullName>
    </submittedName>
</protein>
<dbReference type="PANTHER" id="PTHR33562">
    <property type="entry name" value="ATILLA, ISOFORM B-RELATED-RELATED"/>
    <property type="match status" value="1"/>
</dbReference>
<dbReference type="PANTHER" id="PTHR33562:SF2">
    <property type="entry name" value="PROTEIN QUIVER"/>
    <property type="match status" value="1"/>
</dbReference>
<dbReference type="KEGG" id="lak:106172012"/>
<evidence type="ECO:0000313" key="4">
    <source>
        <dbReference type="Proteomes" id="UP000085678"/>
    </source>
</evidence>
<evidence type="ECO:0000256" key="2">
    <source>
        <dbReference type="ARBA" id="ARBA00023180"/>
    </source>
</evidence>
<dbReference type="RefSeq" id="XP_013398535.1">
    <property type="nucleotide sequence ID" value="XM_013543081.1"/>
</dbReference>
<dbReference type="GO" id="GO:0032222">
    <property type="term" value="P:regulation of synaptic transmission, cholinergic"/>
    <property type="evidence" value="ECO:0007669"/>
    <property type="project" value="InterPro"/>
</dbReference>
<dbReference type="InterPro" id="IPR031424">
    <property type="entry name" value="QVR-like"/>
</dbReference>
<feature type="chain" id="PRO_5014545911" evidence="3">
    <location>
        <begin position="23"/>
        <end position="160"/>
    </location>
</feature>
<proteinExistence type="predicted"/>
<evidence type="ECO:0000256" key="3">
    <source>
        <dbReference type="SAM" id="SignalP"/>
    </source>
</evidence>
<keyword evidence="1 3" id="KW-0732">Signal</keyword>
<keyword evidence="4" id="KW-1185">Reference proteome</keyword>
<dbReference type="GO" id="GO:0030431">
    <property type="term" value="P:sleep"/>
    <property type="evidence" value="ECO:0007669"/>
    <property type="project" value="InterPro"/>
</dbReference>
<dbReference type="AlphaFoldDB" id="A0A1S3JCA4"/>
<sequence>MESFSASVILVFILYIFQAADAIPPSYCYSCTSNQPGCGNVLSEWVQRWVECGEQTMCVKVYQVVNGQEQITRGCLNQLMKNTIYREDMPTNRRHNYCLPGRGSASSAVYPGSQTQDSQRTYCFCDDWNGCNHAGNLAVSKLTLLVPLFLSVACLLRLLH</sequence>
<evidence type="ECO:0000256" key="1">
    <source>
        <dbReference type="ARBA" id="ARBA00022729"/>
    </source>
</evidence>
<dbReference type="GeneID" id="106165014"/>
<dbReference type="KEGG" id="lak:106165014"/>
<dbReference type="Proteomes" id="UP000085678">
    <property type="component" value="Unplaced"/>
</dbReference>
<gene>
    <name evidence="6" type="primary">LOC106172012</name>
    <name evidence="5" type="synonym">LOC106165014</name>
</gene>
<dbReference type="InterPro" id="IPR050975">
    <property type="entry name" value="Sleep_regulator"/>
</dbReference>
<accession>A0A1S3JCA4</accession>
<reference evidence="5 6" key="1">
    <citation type="submission" date="2025-04" db="UniProtKB">
        <authorList>
            <consortium name="RefSeq"/>
        </authorList>
    </citation>
    <scope>IDENTIFICATION</scope>
    <source>
        <tissue evidence="5 6">Gonads</tissue>
    </source>
</reference>